<keyword evidence="1" id="KW-0812">Transmembrane</keyword>
<organism evidence="2 3">
    <name type="scientific">Actinacidiphila alni</name>
    <dbReference type="NCBI Taxonomy" id="380248"/>
    <lineage>
        <taxon>Bacteria</taxon>
        <taxon>Bacillati</taxon>
        <taxon>Actinomycetota</taxon>
        <taxon>Actinomycetes</taxon>
        <taxon>Kitasatosporales</taxon>
        <taxon>Streptomycetaceae</taxon>
        <taxon>Actinacidiphila</taxon>
    </lineage>
</organism>
<sequence>MSELIVIGYDDHAVAENAYSAVQTLQNDYVVNLTGLAIVSVDEDGKTHVDTPSKIVGVSAASGALWGMVFGILFLVPGLGLLMGAAMGGLLGKLGKTGIDDQFRGQVQALLKPGTTAVVIMATKITEDKFADAMRPYGGTLLKTSLSDEDEQELSEHLAGAEQK</sequence>
<dbReference type="RefSeq" id="WP_093716794.1">
    <property type="nucleotide sequence ID" value="NZ_FONG01000023.1"/>
</dbReference>
<evidence type="ECO:0000256" key="1">
    <source>
        <dbReference type="SAM" id="Phobius"/>
    </source>
</evidence>
<keyword evidence="1" id="KW-0472">Membrane</keyword>
<dbReference type="Proteomes" id="UP000199323">
    <property type="component" value="Unassembled WGS sequence"/>
</dbReference>
<dbReference type="OrthoDB" id="5244321at2"/>
<dbReference type="EMBL" id="FONG01000023">
    <property type="protein sequence ID" value="SFF66058.1"/>
    <property type="molecule type" value="Genomic_DNA"/>
</dbReference>
<dbReference type="STRING" id="380248.SAMN05216251_12367"/>
<dbReference type="InterPro" id="IPR009200">
    <property type="entry name" value="DUF1269_membrane"/>
</dbReference>
<name>A0A1I2KI89_9ACTN</name>
<dbReference type="Pfam" id="PF06897">
    <property type="entry name" value="DUF1269"/>
    <property type="match status" value="1"/>
</dbReference>
<reference evidence="3" key="1">
    <citation type="submission" date="2016-10" db="EMBL/GenBank/DDBJ databases">
        <authorList>
            <person name="Varghese N."/>
            <person name="Submissions S."/>
        </authorList>
    </citation>
    <scope>NUCLEOTIDE SEQUENCE [LARGE SCALE GENOMIC DNA]</scope>
    <source>
        <strain evidence="3">CGMCC 4.3510</strain>
    </source>
</reference>
<keyword evidence="1" id="KW-1133">Transmembrane helix</keyword>
<evidence type="ECO:0000313" key="3">
    <source>
        <dbReference type="Proteomes" id="UP000199323"/>
    </source>
</evidence>
<accession>A0A1I2KI89</accession>
<keyword evidence="3" id="KW-1185">Reference proteome</keyword>
<proteinExistence type="predicted"/>
<gene>
    <name evidence="2" type="ORF">SAMN05216251_12367</name>
</gene>
<feature type="transmembrane region" description="Helical" evidence="1">
    <location>
        <begin position="64"/>
        <end position="86"/>
    </location>
</feature>
<dbReference type="AlphaFoldDB" id="A0A1I2KI89"/>
<protein>
    <submittedName>
        <fullName evidence="2">Uncharacterized membrane protein</fullName>
    </submittedName>
</protein>
<evidence type="ECO:0000313" key="2">
    <source>
        <dbReference type="EMBL" id="SFF66058.1"/>
    </source>
</evidence>